<dbReference type="PANTHER" id="PTHR37943">
    <property type="entry name" value="PROTEIN VES"/>
    <property type="match status" value="1"/>
</dbReference>
<evidence type="ECO:0000313" key="3">
    <source>
        <dbReference type="Proteomes" id="UP000617734"/>
    </source>
</evidence>
<sequence>MAVRVLRAAGRPATAWLNGGGVTREVAGAPEGSGLADFDWRVSLADVGQGGPFSVFPGVDRVITLVDGAGMALTVAGTEHVLAQPYQPFAFPGDADTGCRLLGGPVVDFNVMTRRGRATAEVATAGREGSEGRGPAGRQEPEGGPGPAGGRAVEVPPGATVLLVCLDGGAELDAAGVRLGRFDAALLDSPGHDLLRVDGVAAVVTLHPAG</sequence>
<dbReference type="AlphaFoldDB" id="A0A919KWW1"/>
<dbReference type="Pfam" id="PF05962">
    <property type="entry name" value="HutD"/>
    <property type="match status" value="1"/>
</dbReference>
<dbReference type="GeneID" id="95354809"/>
<comment type="caution">
    <text evidence="2">The sequence shown here is derived from an EMBL/GenBank/DDBJ whole genome shotgun (WGS) entry which is preliminary data.</text>
</comment>
<evidence type="ECO:0000313" key="2">
    <source>
        <dbReference type="EMBL" id="GHH75388.1"/>
    </source>
</evidence>
<gene>
    <name evidence="2" type="ORF">GCM10018781_44170</name>
</gene>
<reference evidence="2" key="2">
    <citation type="submission" date="2020-09" db="EMBL/GenBank/DDBJ databases">
        <authorList>
            <person name="Sun Q."/>
            <person name="Ohkuma M."/>
        </authorList>
    </citation>
    <scope>NUCLEOTIDE SEQUENCE</scope>
    <source>
        <strain evidence="2">JCM 4646</strain>
    </source>
</reference>
<dbReference type="SUPFAM" id="SSF51182">
    <property type="entry name" value="RmlC-like cupins"/>
    <property type="match status" value="1"/>
</dbReference>
<reference evidence="2" key="1">
    <citation type="journal article" date="2014" name="Int. J. Syst. Evol. Microbiol.">
        <title>Complete genome sequence of Corynebacterium casei LMG S-19264T (=DSM 44701T), isolated from a smear-ripened cheese.</title>
        <authorList>
            <consortium name="US DOE Joint Genome Institute (JGI-PGF)"/>
            <person name="Walter F."/>
            <person name="Albersmeier A."/>
            <person name="Kalinowski J."/>
            <person name="Ruckert C."/>
        </authorList>
    </citation>
    <scope>NUCLEOTIDE SEQUENCE</scope>
    <source>
        <strain evidence="2">JCM 4646</strain>
    </source>
</reference>
<dbReference type="InterPro" id="IPR011051">
    <property type="entry name" value="RmlC_Cupin_sf"/>
</dbReference>
<organism evidence="2 3">
    <name type="scientific">Kitasatospora indigofera</name>
    <dbReference type="NCBI Taxonomy" id="67307"/>
    <lineage>
        <taxon>Bacteria</taxon>
        <taxon>Bacillati</taxon>
        <taxon>Actinomycetota</taxon>
        <taxon>Actinomycetes</taxon>
        <taxon>Kitasatosporales</taxon>
        <taxon>Streptomycetaceae</taxon>
        <taxon>Kitasatospora</taxon>
    </lineage>
</organism>
<evidence type="ECO:0008006" key="4">
    <source>
        <dbReference type="Google" id="ProtNLM"/>
    </source>
</evidence>
<dbReference type="Gene3D" id="2.60.120.10">
    <property type="entry name" value="Jelly Rolls"/>
    <property type="match status" value="1"/>
</dbReference>
<proteinExistence type="predicted"/>
<evidence type="ECO:0000256" key="1">
    <source>
        <dbReference type="SAM" id="MobiDB-lite"/>
    </source>
</evidence>
<dbReference type="CDD" id="cd20293">
    <property type="entry name" value="cupin_HutD_N"/>
    <property type="match status" value="1"/>
</dbReference>
<dbReference type="RefSeq" id="WP_190212609.1">
    <property type="nucleotide sequence ID" value="NZ_BNBO01000025.1"/>
</dbReference>
<name>A0A919KWW1_9ACTN</name>
<feature type="region of interest" description="Disordered" evidence="1">
    <location>
        <begin position="120"/>
        <end position="153"/>
    </location>
</feature>
<protein>
    <recommendedName>
        <fullName evidence="4">HutD-family protein</fullName>
    </recommendedName>
</protein>
<keyword evidence="3" id="KW-1185">Reference proteome</keyword>
<dbReference type="InterPro" id="IPR010282">
    <property type="entry name" value="Uncharacterised_HutD/Ves"/>
</dbReference>
<dbReference type="EMBL" id="BNBO01000025">
    <property type="protein sequence ID" value="GHH75388.1"/>
    <property type="molecule type" value="Genomic_DNA"/>
</dbReference>
<dbReference type="InterPro" id="IPR014710">
    <property type="entry name" value="RmlC-like_jellyroll"/>
</dbReference>
<dbReference type="Proteomes" id="UP000617734">
    <property type="component" value="Unassembled WGS sequence"/>
</dbReference>
<accession>A0A919KWW1</accession>
<dbReference type="PANTHER" id="PTHR37943:SF1">
    <property type="entry name" value="PROTEIN VES"/>
    <property type="match status" value="1"/>
</dbReference>